<keyword evidence="2" id="KW-0472">Membrane</keyword>
<feature type="region of interest" description="Disordered" evidence="1">
    <location>
        <begin position="77"/>
        <end position="100"/>
    </location>
</feature>
<dbReference type="Proteomes" id="UP000612585">
    <property type="component" value="Unassembled WGS sequence"/>
</dbReference>
<dbReference type="InterPro" id="IPR047789">
    <property type="entry name" value="CU044_5270-like"/>
</dbReference>
<proteinExistence type="predicted"/>
<comment type="caution">
    <text evidence="3">The sequence shown here is derived from an EMBL/GenBank/DDBJ whole genome shotgun (WGS) entry which is preliminary data.</text>
</comment>
<feature type="compositionally biased region" description="Polar residues" evidence="1">
    <location>
        <begin position="77"/>
        <end position="96"/>
    </location>
</feature>
<organism evidence="3 4">
    <name type="scientific">Virgisporangium aurantiacum</name>
    <dbReference type="NCBI Taxonomy" id="175570"/>
    <lineage>
        <taxon>Bacteria</taxon>
        <taxon>Bacillati</taxon>
        <taxon>Actinomycetota</taxon>
        <taxon>Actinomycetes</taxon>
        <taxon>Micromonosporales</taxon>
        <taxon>Micromonosporaceae</taxon>
        <taxon>Virgisporangium</taxon>
    </lineage>
</organism>
<reference evidence="3" key="1">
    <citation type="submission" date="2021-01" db="EMBL/GenBank/DDBJ databases">
        <title>Whole genome shotgun sequence of Virgisporangium aurantiacum NBRC 16421.</title>
        <authorList>
            <person name="Komaki H."/>
            <person name="Tamura T."/>
        </authorList>
    </citation>
    <scope>NUCLEOTIDE SEQUENCE</scope>
    <source>
        <strain evidence="3">NBRC 16421</strain>
    </source>
</reference>
<keyword evidence="4" id="KW-1185">Reference proteome</keyword>
<feature type="transmembrane region" description="Helical" evidence="2">
    <location>
        <begin position="56"/>
        <end position="76"/>
    </location>
</feature>
<name>A0A8J4E403_9ACTN</name>
<evidence type="ECO:0000256" key="1">
    <source>
        <dbReference type="SAM" id="MobiDB-lite"/>
    </source>
</evidence>
<accession>A0A8J4E403</accession>
<feature type="region of interest" description="Disordered" evidence="1">
    <location>
        <begin position="13"/>
        <end position="34"/>
    </location>
</feature>
<evidence type="ECO:0000256" key="2">
    <source>
        <dbReference type="SAM" id="Phobius"/>
    </source>
</evidence>
<gene>
    <name evidence="3" type="ORF">Vau01_060280</name>
</gene>
<evidence type="ECO:0000313" key="3">
    <source>
        <dbReference type="EMBL" id="GIJ58512.1"/>
    </source>
</evidence>
<dbReference type="NCBIfam" id="NF038083">
    <property type="entry name" value="CU044_5270_fam"/>
    <property type="match status" value="1"/>
</dbReference>
<evidence type="ECO:0000313" key="4">
    <source>
        <dbReference type="Proteomes" id="UP000612585"/>
    </source>
</evidence>
<dbReference type="EMBL" id="BOPG01000037">
    <property type="protein sequence ID" value="GIJ58512.1"/>
    <property type="molecule type" value="Genomic_DNA"/>
</dbReference>
<dbReference type="AlphaFoldDB" id="A0A8J4E403"/>
<keyword evidence="2" id="KW-1133">Transmembrane helix</keyword>
<protein>
    <recommendedName>
        <fullName evidence="5">CU044_5270 family protein</fullName>
    </recommendedName>
</protein>
<dbReference type="RefSeq" id="WP_203999406.1">
    <property type="nucleotide sequence ID" value="NZ_BOPG01000037.1"/>
</dbReference>
<keyword evidence="2" id="KW-0812">Transmembrane</keyword>
<evidence type="ECO:0008006" key="5">
    <source>
        <dbReference type="Google" id="ProtNLM"/>
    </source>
</evidence>
<sequence length="374" mass="40030">MTRYDVMRLLADARPDRLDPDPGSVPDPGTITAHPRTVTTRATRTVTTRATRRTRLVLAGALPVAAAALVAGALVLTNGSPNNPEAGTDGTKTTTARPDPRTASDLLLVAAEQTGSGTATDGRYRVRAYERGERKEVGRYAIMTRNAHEQWLATDPDDPSVEVHQYLGARPATPADEQVWRAAGSPDRWTEATPPGTKKIEHTVAAGPRQVEPLREGARRESMLLAGQPVTEAELAALPTEPAALRTRLVAKLRAGNGQENENYALFYAARGLITDLPVSAQVRAAAYRMLADVPGIELLGKVVDQGGRSGFAVAYTRRGDAGWGQIRLIIDQGTGSVLAEESWFLGSDRSSATLMSFTLVLRTGYTNDAAPTT</sequence>